<feature type="domain" description="DUF2264" evidence="1">
    <location>
        <begin position="14"/>
        <end position="404"/>
    </location>
</feature>
<evidence type="ECO:0000313" key="3">
    <source>
        <dbReference type="EMBL" id="RFN50892.1"/>
    </source>
</evidence>
<gene>
    <name evidence="3" type="ORF">FIE12Z_4838</name>
</gene>
<protein>
    <recommendedName>
        <fullName evidence="5">DUF2264 domain-containing protein</fullName>
    </recommendedName>
</protein>
<dbReference type="Pfam" id="PF10022">
    <property type="entry name" value="DUF2264"/>
    <property type="match status" value="1"/>
</dbReference>
<name>A0A395MSJ1_9HYPO</name>
<organism evidence="3 4">
    <name type="scientific">Fusarium flagelliforme</name>
    <dbReference type="NCBI Taxonomy" id="2675880"/>
    <lineage>
        <taxon>Eukaryota</taxon>
        <taxon>Fungi</taxon>
        <taxon>Dikarya</taxon>
        <taxon>Ascomycota</taxon>
        <taxon>Pezizomycotina</taxon>
        <taxon>Sordariomycetes</taxon>
        <taxon>Hypocreomycetidae</taxon>
        <taxon>Hypocreales</taxon>
        <taxon>Nectriaceae</taxon>
        <taxon>Fusarium</taxon>
        <taxon>Fusarium incarnatum-equiseti species complex</taxon>
    </lineage>
</organism>
<dbReference type="Pfam" id="PF20938">
    <property type="entry name" value="DUF2264_C"/>
    <property type="match status" value="1"/>
</dbReference>
<accession>A0A395MSJ1</accession>
<dbReference type="PANTHER" id="PTHR35339:SF2">
    <property type="entry name" value="DUF2264 DOMAIN-CONTAINING PROTEIN-RELATED"/>
    <property type="match status" value="1"/>
</dbReference>
<evidence type="ECO:0008006" key="5">
    <source>
        <dbReference type="Google" id="ProtNLM"/>
    </source>
</evidence>
<dbReference type="OrthoDB" id="5150166at2759"/>
<reference evidence="3 4" key="1">
    <citation type="journal article" date="2018" name="PLoS Pathog.">
        <title>Evolution of structural diversity of trichothecenes, a family of toxins produced by plant pathogenic and entomopathogenic fungi.</title>
        <authorList>
            <person name="Proctor R.H."/>
            <person name="McCormick S.P."/>
            <person name="Kim H.S."/>
            <person name="Cardoza R.E."/>
            <person name="Stanley A.M."/>
            <person name="Lindo L."/>
            <person name="Kelly A."/>
            <person name="Brown D.W."/>
            <person name="Lee T."/>
            <person name="Vaughan M.M."/>
            <person name="Alexander N.J."/>
            <person name="Busman M."/>
            <person name="Gutierrez S."/>
        </authorList>
    </citation>
    <scope>NUCLEOTIDE SEQUENCE [LARGE SCALE GENOMIC DNA]</scope>
    <source>
        <strain evidence="3 4">NRRL 13405</strain>
    </source>
</reference>
<evidence type="ECO:0000313" key="4">
    <source>
        <dbReference type="Proteomes" id="UP000265631"/>
    </source>
</evidence>
<dbReference type="EMBL" id="PXXK01000124">
    <property type="protein sequence ID" value="RFN50892.1"/>
    <property type="molecule type" value="Genomic_DNA"/>
</dbReference>
<feature type="domain" description="DUF2264" evidence="2">
    <location>
        <begin position="414"/>
        <end position="694"/>
    </location>
</feature>
<evidence type="ECO:0000259" key="1">
    <source>
        <dbReference type="Pfam" id="PF10022"/>
    </source>
</evidence>
<evidence type="ECO:0000259" key="2">
    <source>
        <dbReference type="Pfam" id="PF20938"/>
    </source>
</evidence>
<sequence length="706" mass="78576">MPPLPGFSDNQFETRDDFIKAIIALVDPLKKYLSPGKSAIRIPVATGAHFDESAAQLEGFARPLWAVAPLLYGYDSINNNNKELASRVDELIQPWVDGLIAGTDPEHVEYWGELKDMSQQMVEAEMIAFALIAAPNRFYNPLNDRQKTNVKSWLSSINGKEMPPTNWRWFRVFCNLALIKTCGVPLSQVQGDMDADLQLLDKFYIGGGWSADGPWQSPEQADEERSVAVSTGRHDSIGVGRQADYYSGSFAIQFSQLLYSKFAADIDEERCEMYQQRARDFGAEIWRYFDSEGSAIPFGRSLTYRFACGAFFGALAFAKVPSMPKPLDSPGAIKGFLTRHMRWWAQNSSEIFATDGTLTIGWLYPNMFMAEDYNSPQSPFWSLKTLIAVGLAYDDEFWTSEPLPYPHFDPPSQLVRAPEQILCNHPLGNHHFMITPGQFVAWPMKANQAKYCKFAYSSAFGFSVPTGPLIKQIAPDNQLALSRDGGETWALKWKSGLVTFGVMPSTTDRNTAESIQFAKVTWFPWNDRHVTVDTVLIPPTDQWPDWHVRVHRIRCNHTIPSLFTVEGGFAILGQNAIFAIPDDATSDMSGKDLSNETSTVISSADGTSGVVIDAFLNRSRIAAEAYPLKPDSNTNIVRQRTLIPVAAVSIPQALEPDTELLIITSVFAISSKVNGGVPRTGLSLKQRWLMRPSIGMESIDQALSDS</sequence>
<dbReference type="PIRSF" id="PIRSF014753">
    <property type="entry name" value="UCP014753"/>
    <property type="match status" value="1"/>
</dbReference>
<dbReference type="AlphaFoldDB" id="A0A395MSJ1"/>
<dbReference type="InterPro" id="IPR016624">
    <property type="entry name" value="UCP014753"/>
</dbReference>
<dbReference type="PANTHER" id="PTHR35339">
    <property type="entry name" value="LINALOOL DEHYDRATASE_ISOMERASE DOMAIN-CONTAINING PROTEIN"/>
    <property type="match status" value="1"/>
</dbReference>
<proteinExistence type="predicted"/>
<dbReference type="Proteomes" id="UP000265631">
    <property type="component" value="Unassembled WGS sequence"/>
</dbReference>
<dbReference type="InterPro" id="IPR049237">
    <property type="entry name" value="DUF2264_C"/>
</dbReference>
<keyword evidence="4" id="KW-1185">Reference proteome</keyword>
<comment type="caution">
    <text evidence="3">The sequence shown here is derived from an EMBL/GenBank/DDBJ whole genome shotgun (WGS) entry which is preliminary data.</text>
</comment>
<dbReference type="InterPro" id="IPR049349">
    <property type="entry name" value="DUF2264_N"/>
</dbReference>